<comment type="caution">
    <text evidence="1">The sequence shown here is derived from an EMBL/GenBank/DDBJ whole genome shotgun (WGS) entry which is preliminary data.</text>
</comment>
<name>A0A4C1V5L7_EUMVA</name>
<dbReference type="EMBL" id="BGZK01000284">
    <property type="protein sequence ID" value="GBP34123.1"/>
    <property type="molecule type" value="Genomic_DNA"/>
</dbReference>
<gene>
    <name evidence="1" type="ORF">EVAR_28257_1</name>
</gene>
<sequence>MVTTGSSPFTKSTINLIARRQLIVLCTEIVQFKEDFFSKHAEKPEENTDEQDDDLDIQYQDWLDDELPDFNDDDVKLEASQIFTN</sequence>
<protein>
    <submittedName>
        <fullName evidence="1">Uncharacterized protein</fullName>
    </submittedName>
</protein>
<dbReference type="AlphaFoldDB" id="A0A4C1V5L7"/>
<dbReference type="Proteomes" id="UP000299102">
    <property type="component" value="Unassembled WGS sequence"/>
</dbReference>
<keyword evidence="2" id="KW-1185">Reference proteome</keyword>
<proteinExistence type="predicted"/>
<reference evidence="1 2" key="1">
    <citation type="journal article" date="2019" name="Commun. Biol.">
        <title>The bagworm genome reveals a unique fibroin gene that provides high tensile strength.</title>
        <authorList>
            <person name="Kono N."/>
            <person name="Nakamura H."/>
            <person name="Ohtoshi R."/>
            <person name="Tomita M."/>
            <person name="Numata K."/>
            <person name="Arakawa K."/>
        </authorList>
    </citation>
    <scope>NUCLEOTIDE SEQUENCE [LARGE SCALE GENOMIC DNA]</scope>
</reference>
<organism evidence="1 2">
    <name type="scientific">Eumeta variegata</name>
    <name type="common">Bagworm moth</name>
    <name type="synonym">Eumeta japonica</name>
    <dbReference type="NCBI Taxonomy" id="151549"/>
    <lineage>
        <taxon>Eukaryota</taxon>
        <taxon>Metazoa</taxon>
        <taxon>Ecdysozoa</taxon>
        <taxon>Arthropoda</taxon>
        <taxon>Hexapoda</taxon>
        <taxon>Insecta</taxon>
        <taxon>Pterygota</taxon>
        <taxon>Neoptera</taxon>
        <taxon>Endopterygota</taxon>
        <taxon>Lepidoptera</taxon>
        <taxon>Glossata</taxon>
        <taxon>Ditrysia</taxon>
        <taxon>Tineoidea</taxon>
        <taxon>Psychidae</taxon>
        <taxon>Oiketicinae</taxon>
        <taxon>Eumeta</taxon>
    </lineage>
</organism>
<evidence type="ECO:0000313" key="1">
    <source>
        <dbReference type="EMBL" id="GBP34123.1"/>
    </source>
</evidence>
<accession>A0A4C1V5L7</accession>
<evidence type="ECO:0000313" key="2">
    <source>
        <dbReference type="Proteomes" id="UP000299102"/>
    </source>
</evidence>